<reference evidence="2" key="1">
    <citation type="journal article" date="2014" name="Int. J. Syst. Evol. Microbiol.">
        <title>Complete genome sequence of Corynebacterium casei LMG S-19264T (=DSM 44701T), isolated from a smear-ripened cheese.</title>
        <authorList>
            <consortium name="US DOE Joint Genome Institute (JGI-PGF)"/>
            <person name="Walter F."/>
            <person name="Albersmeier A."/>
            <person name="Kalinowski J."/>
            <person name="Ruckert C."/>
        </authorList>
    </citation>
    <scope>NUCLEOTIDE SEQUENCE</scope>
    <source>
        <strain evidence="2">CGMCC 1.16067</strain>
    </source>
</reference>
<protein>
    <submittedName>
        <fullName evidence="2">Deaminase reductase</fullName>
    </submittedName>
</protein>
<name>A0A917EYN0_9ACTN</name>
<gene>
    <name evidence="2" type="ORF">GCM10011519_05100</name>
</gene>
<sequence length="192" mass="20822">MRVVVINHLSLDGVMQAPGAPDEDTRHEFRHGGWATQRSGPELGEAMRQRMVDGFAWLFGRRSYDGMLSAWNDRGGPFKAGLNRTTKYVASSDPSTELRWPSSTLLTGDVAGEVAHLRERAGGNLVVMGSGQLVRSLLPHGLVDEMLLFVHPVVLGSGERLFGTDERHDLELVAQTVTQSGVLVVTYAPSGG</sequence>
<dbReference type="RefSeq" id="WP_188777941.1">
    <property type="nucleotide sequence ID" value="NZ_BMKQ01000001.1"/>
</dbReference>
<proteinExistence type="predicted"/>
<comment type="caution">
    <text evidence="2">The sequence shown here is derived from an EMBL/GenBank/DDBJ whole genome shotgun (WGS) entry which is preliminary data.</text>
</comment>
<reference evidence="2" key="2">
    <citation type="submission" date="2020-09" db="EMBL/GenBank/DDBJ databases">
        <authorList>
            <person name="Sun Q."/>
            <person name="Zhou Y."/>
        </authorList>
    </citation>
    <scope>NUCLEOTIDE SEQUENCE</scope>
    <source>
        <strain evidence="2">CGMCC 1.16067</strain>
    </source>
</reference>
<dbReference type="Pfam" id="PF01872">
    <property type="entry name" value="RibD_C"/>
    <property type="match status" value="1"/>
</dbReference>
<dbReference type="PANTHER" id="PTHR38011">
    <property type="entry name" value="DIHYDROFOLATE REDUCTASE FAMILY PROTEIN (AFU_ORTHOLOGUE AFUA_8G06820)"/>
    <property type="match status" value="1"/>
</dbReference>
<accession>A0A917EYN0</accession>
<dbReference type="AlphaFoldDB" id="A0A917EYN0"/>
<evidence type="ECO:0000313" key="2">
    <source>
        <dbReference type="EMBL" id="GGF34593.1"/>
    </source>
</evidence>
<dbReference type="SUPFAM" id="SSF53597">
    <property type="entry name" value="Dihydrofolate reductase-like"/>
    <property type="match status" value="1"/>
</dbReference>
<feature type="domain" description="Bacterial bifunctional deaminase-reductase C-terminal" evidence="1">
    <location>
        <begin position="7"/>
        <end position="182"/>
    </location>
</feature>
<evidence type="ECO:0000313" key="3">
    <source>
        <dbReference type="Proteomes" id="UP000649179"/>
    </source>
</evidence>
<keyword evidence="3" id="KW-1185">Reference proteome</keyword>
<dbReference type="InterPro" id="IPR002734">
    <property type="entry name" value="RibDG_C"/>
</dbReference>
<dbReference type="InterPro" id="IPR050765">
    <property type="entry name" value="Riboflavin_Biosynth_HTPR"/>
</dbReference>
<dbReference type="PANTHER" id="PTHR38011:SF2">
    <property type="entry name" value="BIFUNCTIONAL DEAMINASE-REDUCTASE DOMAIN PROTEIN"/>
    <property type="match status" value="1"/>
</dbReference>
<organism evidence="2 3">
    <name type="scientific">Marmoricola endophyticus</name>
    <dbReference type="NCBI Taxonomy" id="2040280"/>
    <lineage>
        <taxon>Bacteria</taxon>
        <taxon>Bacillati</taxon>
        <taxon>Actinomycetota</taxon>
        <taxon>Actinomycetes</taxon>
        <taxon>Propionibacteriales</taxon>
        <taxon>Nocardioidaceae</taxon>
        <taxon>Marmoricola</taxon>
    </lineage>
</organism>
<dbReference type="GO" id="GO:0009231">
    <property type="term" value="P:riboflavin biosynthetic process"/>
    <property type="evidence" value="ECO:0007669"/>
    <property type="project" value="InterPro"/>
</dbReference>
<dbReference type="Gene3D" id="3.40.430.10">
    <property type="entry name" value="Dihydrofolate Reductase, subunit A"/>
    <property type="match status" value="1"/>
</dbReference>
<dbReference type="Proteomes" id="UP000649179">
    <property type="component" value="Unassembled WGS sequence"/>
</dbReference>
<dbReference type="EMBL" id="BMKQ01000001">
    <property type="protein sequence ID" value="GGF34593.1"/>
    <property type="molecule type" value="Genomic_DNA"/>
</dbReference>
<dbReference type="InterPro" id="IPR024072">
    <property type="entry name" value="DHFR-like_dom_sf"/>
</dbReference>
<dbReference type="GO" id="GO:0008703">
    <property type="term" value="F:5-amino-6-(5-phosphoribosylamino)uracil reductase activity"/>
    <property type="evidence" value="ECO:0007669"/>
    <property type="project" value="InterPro"/>
</dbReference>
<evidence type="ECO:0000259" key="1">
    <source>
        <dbReference type="Pfam" id="PF01872"/>
    </source>
</evidence>